<keyword evidence="4" id="KW-1185">Reference proteome</keyword>
<dbReference type="RefSeq" id="WP_133944640.1">
    <property type="nucleotide sequence ID" value="NZ_SOEO01000002.1"/>
</dbReference>
<reference evidence="3 4" key="1">
    <citation type="submission" date="2019-03" db="EMBL/GenBank/DDBJ databases">
        <title>Genomic Encyclopedia of Type Strains, Phase III (KMG-III): the genomes of soil and plant-associated and newly described type strains.</title>
        <authorList>
            <person name="Whitman W."/>
        </authorList>
    </citation>
    <scope>NUCLEOTIDE SEQUENCE [LARGE SCALE GENOMIC DNA]</scope>
    <source>
        <strain evidence="3 4">CGMCC 1.12802</strain>
    </source>
</reference>
<organism evidence="3 4">
    <name type="scientific">Epilithonimonas xixisoli</name>
    <dbReference type="NCBI Taxonomy" id="1476462"/>
    <lineage>
        <taxon>Bacteria</taxon>
        <taxon>Pseudomonadati</taxon>
        <taxon>Bacteroidota</taxon>
        <taxon>Flavobacteriia</taxon>
        <taxon>Flavobacteriales</taxon>
        <taxon>Weeksellaceae</taxon>
        <taxon>Chryseobacterium group</taxon>
        <taxon>Epilithonimonas</taxon>
    </lineage>
</organism>
<accession>A0A4R8I6N4</accession>
<keyword evidence="1" id="KW-0812">Transmembrane</keyword>
<evidence type="ECO:0000313" key="3">
    <source>
        <dbReference type="EMBL" id="TDX84633.1"/>
    </source>
</evidence>
<dbReference type="PROSITE" id="PS51257">
    <property type="entry name" value="PROKAR_LIPOPROTEIN"/>
    <property type="match status" value="1"/>
</dbReference>
<dbReference type="Proteomes" id="UP000295313">
    <property type="component" value="Unassembled WGS sequence"/>
</dbReference>
<evidence type="ECO:0000256" key="1">
    <source>
        <dbReference type="SAM" id="Phobius"/>
    </source>
</evidence>
<keyword evidence="2" id="KW-0732">Signal</keyword>
<keyword evidence="1" id="KW-0472">Membrane</keyword>
<dbReference type="OrthoDB" id="1262958at2"/>
<comment type="caution">
    <text evidence="3">The sequence shown here is derived from an EMBL/GenBank/DDBJ whole genome shotgun (WGS) entry which is preliminary data.</text>
</comment>
<sequence length="108" mass="12151">MKFSKKIIWVFAILMLAVSCQTRVVSPTKPLYDNKLDLYKKYTVQTNDAKVYKVEIVKIDATKIYGKSKTGEMVEIEKSNVREIKKPDILSSIIIGLAAVAAVVFIPI</sequence>
<feature type="signal peptide" evidence="2">
    <location>
        <begin position="1"/>
        <end position="22"/>
    </location>
</feature>
<dbReference type="EMBL" id="SOEO01000002">
    <property type="protein sequence ID" value="TDX84633.1"/>
    <property type="molecule type" value="Genomic_DNA"/>
</dbReference>
<evidence type="ECO:0008006" key="5">
    <source>
        <dbReference type="Google" id="ProtNLM"/>
    </source>
</evidence>
<feature type="transmembrane region" description="Helical" evidence="1">
    <location>
        <begin position="89"/>
        <end position="106"/>
    </location>
</feature>
<name>A0A4R8I6N4_9FLAO</name>
<evidence type="ECO:0000256" key="2">
    <source>
        <dbReference type="SAM" id="SignalP"/>
    </source>
</evidence>
<evidence type="ECO:0000313" key="4">
    <source>
        <dbReference type="Proteomes" id="UP000295313"/>
    </source>
</evidence>
<dbReference type="AlphaFoldDB" id="A0A4R8I6N4"/>
<protein>
    <recommendedName>
        <fullName evidence="5">Bacteriophage spanin2 family protein</fullName>
    </recommendedName>
</protein>
<dbReference type="NCBIfam" id="NF037951">
    <property type="entry name" value="spanin2_2"/>
    <property type="match status" value="1"/>
</dbReference>
<keyword evidence="1" id="KW-1133">Transmembrane helix</keyword>
<feature type="chain" id="PRO_5020279871" description="Bacteriophage spanin2 family protein" evidence="2">
    <location>
        <begin position="23"/>
        <end position="108"/>
    </location>
</feature>
<proteinExistence type="predicted"/>
<gene>
    <name evidence="3" type="ORF">B0I22_2264</name>
</gene>